<comment type="caution">
    <text evidence="2">The sequence shown here is derived from an EMBL/GenBank/DDBJ whole genome shotgun (WGS) entry which is preliminary data.</text>
</comment>
<feature type="compositionally biased region" description="Basic and acidic residues" evidence="1">
    <location>
        <begin position="157"/>
        <end position="170"/>
    </location>
</feature>
<dbReference type="AlphaFoldDB" id="A0A5J5EJF7"/>
<accession>A0A5J5EJF7</accession>
<evidence type="ECO:0000313" key="3">
    <source>
        <dbReference type="Proteomes" id="UP000326924"/>
    </source>
</evidence>
<reference evidence="2 3" key="1">
    <citation type="submission" date="2019-09" db="EMBL/GenBank/DDBJ databases">
        <title>Draft genome of the ectomycorrhizal ascomycete Sphaerosporella brunnea.</title>
        <authorList>
            <consortium name="DOE Joint Genome Institute"/>
            <person name="Benucci G.M."/>
            <person name="Marozzi G."/>
            <person name="Antonielli L."/>
            <person name="Sanchez S."/>
            <person name="Marco P."/>
            <person name="Wang X."/>
            <person name="Falini L.B."/>
            <person name="Barry K."/>
            <person name="Haridas S."/>
            <person name="Lipzen A."/>
            <person name="Labutti K."/>
            <person name="Grigoriev I.V."/>
            <person name="Murat C."/>
            <person name="Martin F."/>
            <person name="Albertini E."/>
            <person name="Donnini D."/>
            <person name="Bonito G."/>
        </authorList>
    </citation>
    <scope>NUCLEOTIDE SEQUENCE [LARGE SCALE GENOMIC DNA]</scope>
    <source>
        <strain evidence="2 3">Sb_GMNB300</strain>
    </source>
</reference>
<protein>
    <submittedName>
        <fullName evidence="2">Uncharacterized protein</fullName>
    </submittedName>
</protein>
<feature type="region of interest" description="Disordered" evidence="1">
    <location>
        <begin position="28"/>
        <end position="51"/>
    </location>
</feature>
<evidence type="ECO:0000256" key="1">
    <source>
        <dbReference type="SAM" id="MobiDB-lite"/>
    </source>
</evidence>
<feature type="region of interest" description="Disordered" evidence="1">
    <location>
        <begin position="140"/>
        <end position="170"/>
    </location>
</feature>
<evidence type="ECO:0000313" key="2">
    <source>
        <dbReference type="EMBL" id="KAA8895802.1"/>
    </source>
</evidence>
<gene>
    <name evidence="2" type="ORF">FN846DRAFT_968000</name>
</gene>
<keyword evidence="3" id="KW-1185">Reference proteome</keyword>
<dbReference type="EMBL" id="VXIS01000244">
    <property type="protein sequence ID" value="KAA8895802.1"/>
    <property type="molecule type" value="Genomic_DNA"/>
</dbReference>
<sequence length="241" mass="24628">MNLIDATGPEALLRHGAAAWADGAQAAQAAKAPLGTPRGGRTAGPARRRGVQDAPPAVVLQVGAAHVQPLPQRIRFVVAHVLGLARAPLAHLALGDVAPRALRRQRQQRPFPAPVGGALRDHRGGGGTVALRVGAAAAAAAAAAPPAPQAQRHRHGREQQRADDREAADQRHDVRREFVLRLGVCDRIHDCGAVDAADAAAVVAAAAGKAGEAGKASRSGLPTLAGEKWGLHGSATHSEGV</sequence>
<proteinExistence type="predicted"/>
<name>A0A5J5EJF7_9PEZI</name>
<dbReference type="InParanoid" id="A0A5J5EJF7"/>
<organism evidence="2 3">
    <name type="scientific">Sphaerosporella brunnea</name>
    <dbReference type="NCBI Taxonomy" id="1250544"/>
    <lineage>
        <taxon>Eukaryota</taxon>
        <taxon>Fungi</taxon>
        <taxon>Dikarya</taxon>
        <taxon>Ascomycota</taxon>
        <taxon>Pezizomycotina</taxon>
        <taxon>Pezizomycetes</taxon>
        <taxon>Pezizales</taxon>
        <taxon>Pyronemataceae</taxon>
        <taxon>Sphaerosporella</taxon>
    </lineage>
</organism>
<dbReference type="Proteomes" id="UP000326924">
    <property type="component" value="Unassembled WGS sequence"/>
</dbReference>